<keyword evidence="3" id="KW-0812">Transmembrane</keyword>
<dbReference type="EC" id="3.1.3.16" evidence="5"/>
<dbReference type="InterPro" id="IPR036278">
    <property type="entry name" value="Sialidase_sf"/>
</dbReference>
<dbReference type="Pfam" id="PF13088">
    <property type="entry name" value="BNR_2"/>
    <property type="match status" value="1"/>
</dbReference>
<dbReference type="InterPro" id="IPR011040">
    <property type="entry name" value="Sialidase"/>
</dbReference>
<protein>
    <submittedName>
        <fullName evidence="5">Peptidase S8/S53 subtilisin kexin sedolisin</fullName>
        <ecNumber evidence="5">3.1.3.16</ecNumber>
    </submittedName>
</protein>
<feature type="transmembrane region" description="Helical" evidence="3">
    <location>
        <begin position="1894"/>
        <end position="1915"/>
    </location>
</feature>
<reference evidence="5" key="1">
    <citation type="journal article" date="2014" name="Genome Biol. Evol.">
        <title>Pangenome evidence for extensive interdomain horizontal transfer affecting lineage core and shell genes in uncultured planktonic thaumarchaeota and euryarchaeota.</title>
        <authorList>
            <person name="Deschamps P."/>
            <person name="Zivanovic Y."/>
            <person name="Moreira D."/>
            <person name="Rodriguez-Valera F."/>
            <person name="Lopez-Garcia P."/>
        </authorList>
    </citation>
    <scope>NUCLEOTIDE SEQUENCE</scope>
</reference>
<dbReference type="SUPFAM" id="SSF50965">
    <property type="entry name" value="Galactose oxidase, central domain"/>
    <property type="match status" value="1"/>
</dbReference>
<dbReference type="Gene3D" id="2.120.10.80">
    <property type="entry name" value="Kelch-type beta propeller"/>
    <property type="match status" value="2"/>
</dbReference>
<dbReference type="Gene3D" id="2.120.10.10">
    <property type="match status" value="2"/>
</dbReference>
<evidence type="ECO:0000256" key="3">
    <source>
        <dbReference type="SAM" id="Phobius"/>
    </source>
</evidence>
<dbReference type="SUPFAM" id="SSF50939">
    <property type="entry name" value="Sialidases"/>
    <property type="match status" value="3"/>
</dbReference>
<keyword evidence="3" id="KW-0472">Membrane</keyword>
<keyword evidence="3" id="KW-1133">Transmembrane helix</keyword>
<dbReference type="Pfam" id="PF24681">
    <property type="entry name" value="Kelch_KLHDC2_KLHL20_DRC7"/>
    <property type="match status" value="1"/>
</dbReference>
<evidence type="ECO:0000313" key="5">
    <source>
        <dbReference type="EMBL" id="AIF00435.1"/>
    </source>
</evidence>
<dbReference type="InterPro" id="IPR015915">
    <property type="entry name" value="Kelch-typ_b-propeller"/>
</dbReference>
<evidence type="ECO:0000256" key="1">
    <source>
        <dbReference type="ARBA" id="ARBA00022441"/>
    </source>
</evidence>
<proteinExistence type="predicted"/>
<evidence type="ECO:0000256" key="2">
    <source>
        <dbReference type="ARBA" id="ARBA00022737"/>
    </source>
</evidence>
<dbReference type="PANTHER" id="PTHR46093:SF18">
    <property type="entry name" value="FIBRONECTIN TYPE-III DOMAIN-CONTAINING PROTEIN"/>
    <property type="match status" value="1"/>
</dbReference>
<keyword evidence="2" id="KW-0677">Repeat</keyword>
<dbReference type="EMBL" id="KF900591">
    <property type="protein sequence ID" value="AIF00435.1"/>
    <property type="molecule type" value="Genomic_DNA"/>
</dbReference>
<feature type="domain" description="Sialidase" evidence="4">
    <location>
        <begin position="599"/>
        <end position="848"/>
    </location>
</feature>
<evidence type="ECO:0000259" key="4">
    <source>
        <dbReference type="Pfam" id="PF13088"/>
    </source>
</evidence>
<sequence length="1971" mass="217880">MRVLPVFVVLCLLGADLALLAGSETTSKFTQYDEKLDLAVYDFYEAHRNGSVTLEFPASTVTSASLTIRGEELEGSYPSDVELQVRSEKWRYSGQGYGALGQQQTFASGGLGKATVFHDNGDVDTEILLPANATIREAGLNITGYAYGTGDLNPYQLSSTDTNGGSISQTPAVARNSDGDIFVVWLDDGDLETRSISWDSIIFRSYTDGSWNDAKLISRSTAFLMPRIFEDGGILYLSWINNMYPNKLTLTTSANDGESWSNFRSIRANGGNYIYDYDLVKDGDNLHLLWSDSGNMSGSGLDYDIYHRYSSNGGASWSDPVQVNSPSSSSTSYQCRFAASGENLHAVWIEYNFTSGEGTRYITSYSRSTNNGQLWSIPYQMHEAGTENSGYRPTVAVASVGTSSYVHVGWYEYFRASLGTYEVQMRSSSDGGVIFGQVKEISDENDDGIYAFPYNPLEIRANSEGEVHLTWARTQYDEDPAIIIVRSTNSGSSFGEPVEVDSGAPSVARDWPGMDIEGDNLVMVWSDREPASGTGGDMDISVSQSTDSGQSWSQPVYLSEQYYESIESSMPSLATTEDYLHLIYWDGGEIGGNGNNAHNDDGDIFYRRSMDHGVTWSDPVVLSEEGDRLIYNPHGSYLYQVAIVATGNHLYAIWLSRDPENNGFHVSFTHSSNQGASWTEPIALRRNALSVYEPAIAAEGGLIHVAYREGTDIMVLTSRDYGVNWDYGQMVTDGDSNYRPSIGIGGGRVHLAWDSYYNDGERYDYEIHYSKSTDQGRNWDPSVRITNSTAVSSMYACLAVDDSGVFIAWRDYGDFDKDDTADYDLVMVASLNRGDTWEPAVLISDDDDPYMSNSQTYAHLKVGNGLLYALWMERPASGGVGDTWTFDLEEQNWTEREPNNFPEPTYYHAMTTGVSLGTHTTSVVFGGYTLTGYTNKTWIYYYDSDYWMESSSEDVPSARYFHDMATDWNSDRIVMFGGYGMNENGFYSYRNDTWLYYAERDLWLNVSGASGPSPRYQHAMAFDNITGDVILYGGYGMNETGYYQRFNDTWAFDMQTLTWSQVDTPFNPGKRSYHEMAGDHSGNIMMFGGYIDGAGYDENTWRYRDGNWTIVESTTHPESLRYHAMKHDRENDMIVVFGGYKATAPYYSDETWVLDGSTGSWALIETNTTPLARYYHDMAYDSGKMVMFGGFVATEFDLYLRFSMDQGQNWSEFVHVSDNEDGKLTTSNEAPALAIGERTYLAFRDNGDVDGAGSGDSDIFVRVTKGSDYPANPKIDIGSNGQYEWQWGDEFNNNNSPVRWDSDSSPGAVGKSFRDSLVDALANADTFVDEYGVEMARIPITVSSDSKGVIWLSSLSVEYDVVFTFRGDGLVQQLNKRVDNARNRDEEVATSTLYVTSQSQGRVIVGNLAIETEECDVELRSLQLTPSNPRQGDDLEITAKLRNTGLANARVQVAFWYDVKDLAHRIANFSIMVYAGGEEWEAQATWQDIPSGVHTIMVGVIETFPGDSTSSSSVWSKEITLNFPETNPEIYVTNDGFRLATTPVEQVPNLLTVELDNRGERSGTIDIWVREQDSDGAVILRELGVEVEVNSPEKRTADWLVRDIGRLHLLVLDNETGVPGETLEERFLDIDVQILARFTVLDVSWTPDQISDGSLVDFSMTLQNIGSFDVLASVEVKLVKGARTITADPTYWAGQQFLANGQRQFEFQVRFSEAQGGMGQLLYGDWILQARVFNINPVNEEDQGLWDPEALDFIDESTTVVVAEPPELLLDESSLTIMPAKPTAGEVATISMAVYNDGGTDATGQVRVVYGGHSDIIGTFDIVANGEAYPELVWNVPASMSGDVTIEVQLANIQPAEAGGPAALLDNGGSLRFDVTASSAVVAPGSSSDESSPLLILALVGLVLFGGIGVTWFVYQRSQEFIPPPAASPAAAMAAVTLQCPKCSTMLKVTSPQRPLIVNCTGCATRLQLDE</sequence>
<organism evidence="5">
    <name type="scientific">uncultured marine group II/III euryarchaeote KM3_133_A04</name>
    <dbReference type="NCBI Taxonomy" id="1457863"/>
    <lineage>
        <taxon>Archaea</taxon>
        <taxon>Methanobacteriati</taxon>
        <taxon>Methanobacteriota</taxon>
        <taxon>environmental samples</taxon>
    </lineage>
</organism>
<dbReference type="CDD" id="cd15482">
    <property type="entry name" value="Sialidase_non-viral"/>
    <property type="match status" value="2"/>
</dbReference>
<dbReference type="SUPFAM" id="SSF117281">
    <property type="entry name" value="Kelch motif"/>
    <property type="match status" value="1"/>
</dbReference>
<accession>A0A075GAU3</accession>
<name>A0A075GAU3_9EURY</name>
<dbReference type="GO" id="GO:0004722">
    <property type="term" value="F:protein serine/threonine phosphatase activity"/>
    <property type="evidence" value="ECO:0007669"/>
    <property type="project" value="UniProtKB-EC"/>
</dbReference>
<dbReference type="PANTHER" id="PTHR46093">
    <property type="entry name" value="ACYL-COA-BINDING DOMAIN-CONTAINING PROTEIN 5"/>
    <property type="match status" value="1"/>
</dbReference>
<keyword evidence="5" id="KW-0378">Hydrolase</keyword>
<keyword evidence="1" id="KW-0880">Kelch repeat</keyword>
<dbReference type="InterPro" id="IPR011043">
    <property type="entry name" value="Gal_Oxase/kelch_b-propeller"/>
</dbReference>